<dbReference type="SUPFAM" id="SSF101148">
    <property type="entry name" value="Plant invertase/pectin methylesterase inhibitor"/>
    <property type="match status" value="1"/>
</dbReference>
<organism evidence="6 7">
    <name type="scientific">Musa troglodytarum</name>
    <name type="common">fe'i banana</name>
    <dbReference type="NCBI Taxonomy" id="320322"/>
    <lineage>
        <taxon>Eukaryota</taxon>
        <taxon>Viridiplantae</taxon>
        <taxon>Streptophyta</taxon>
        <taxon>Embryophyta</taxon>
        <taxon>Tracheophyta</taxon>
        <taxon>Spermatophyta</taxon>
        <taxon>Magnoliopsida</taxon>
        <taxon>Liliopsida</taxon>
        <taxon>Zingiberales</taxon>
        <taxon>Musaceae</taxon>
        <taxon>Musa</taxon>
    </lineage>
</organism>
<evidence type="ECO:0000313" key="7">
    <source>
        <dbReference type="Proteomes" id="UP001055439"/>
    </source>
</evidence>
<dbReference type="Pfam" id="PF04043">
    <property type="entry name" value="PMEI"/>
    <property type="match status" value="1"/>
</dbReference>
<dbReference type="OrthoDB" id="773737at2759"/>
<dbReference type="Proteomes" id="UP001055439">
    <property type="component" value="Chromosome 8"/>
</dbReference>
<evidence type="ECO:0000256" key="3">
    <source>
        <dbReference type="ARBA" id="ARBA00038471"/>
    </source>
</evidence>
<evidence type="ECO:0000259" key="5">
    <source>
        <dbReference type="SMART" id="SM00856"/>
    </source>
</evidence>
<dbReference type="PANTHER" id="PTHR35357:SF8">
    <property type="entry name" value="OS01G0111000 PROTEIN"/>
    <property type="match status" value="1"/>
</dbReference>
<evidence type="ECO:0000256" key="2">
    <source>
        <dbReference type="ARBA" id="ARBA00023157"/>
    </source>
</evidence>
<protein>
    <recommendedName>
        <fullName evidence="5">Pectinesterase inhibitor domain-containing protein</fullName>
    </recommendedName>
</protein>
<proteinExistence type="inferred from homology"/>
<feature type="signal peptide" evidence="4">
    <location>
        <begin position="1"/>
        <end position="25"/>
    </location>
</feature>
<accession>A0A9E7HBX1</accession>
<dbReference type="Gene3D" id="1.20.140.40">
    <property type="entry name" value="Invertase/pectin methylesterase inhibitor family protein"/>
    <property type="match status" value="1"/>
</dbReference>
<comment type="similarity">
    <text evidence="3">Belongs to the PMEI family.</text>
</comment>
<dbReference type="PANTHER" id="PTHR35357">
    <property type="entry name" value="OS02G0537100 PROTEIN"/>
    <property type="match status" value="1"/>
</dbReference>
<evidence type="ECO:0000313" key="6">
    <source>
        <dbReference type="EMBL" id="URE27003.1"/>
    </source>
</evidence>
<gene>
    <name evidence="6" type="ORF">MUK42_17022</name>
</gene>
<dbReference type="EMBL" id="CP097510">
    <property type="protein sequence ID" value="URE27003.1"/>
    <property type="molecule type" value="Genomic_DNA"/>
</dbReference>
<sequence>MKASAFLSLLLLLLLCFSFQTISSAVVDEICSEVEDSYVDKEFCLKTLSSDPRSKTADADGLAVISVEIAVAKAAEVKTRIEAQLKGAADAYEKDRAQAARQIFSNVVSTFQWSAKSLKSKFRSGPLSLLTVGRNVAVTIDALVDMGELGTAFNRLGSLAAAIVGHLH</sequence>
<dbReference type="SMART" id="SM00856">
    <property type="entry name" value="PMEI"/>
    <property type="match status" value="1"/>
</dbReference>
<dbReference type="InterPro" id="IPR035513">
    <property type="entry name" value="Invertase/methylesterase_inhib"/>
</dbReference>
<keyword evidence="7" id="KW-1185">Reference proteome</keyword>
<evidence type="ECO:0000256" key="1">
    <source>
        <dbReference type="ARBA" id="ARBA00022729"/>
    </source>
</evidence>
<name>A0A9E7HBX1_9LILI</name>
<evidence type="ECO:0000256" key="4">
    <source>
        <dbReference type="SAM" id="SignalP"/>
    </source>
</evidence>
<dbReference type="AlphaFoldDB" id="A0A9E7HBX1"/>
<keyword evidence="2" id="KW-1015">Disulfide bond</keyword>
<feature type="chain" id="PRO_5039272527" description="Pectinesterase inhibitor domain-containing protein" evidence="4">
    <location>
        <begin position="26"/>
        <end position="168"/>
    </location>
</feature>
<keyword evidence="1 4" id="KW-0732">Signal</keyword>
<dbReference type="NCBIfam" id="TIGR01614">
    <property type="entry name" value="PME_inhib"/>
    <property type="match status" value="1"/>
</dbReference>
<reference evidence="6" key="1">
    <citation type="submission" date="2022-05" db="EMBL/GenBank/DDBJ databases">
        <title>The Musa troglodytarum L. genome provides insights into the mechanism of non-climacteric behaviour and enrichment of carotenoids.</title>
        <authorList>
            <person name="Wang J."/>
        </authorList>
    </citation>
    <scope>NUCLEOTIDE SEQUENCE</scope>
    <source>
        <tissue evidence="6">Leaf</tissue>
    </source>
</reference>
<dbReference type="GO" id="GO:0004857">
    <property type="term" value="F:enzyme inhibitor activity"/>
    <property type="evidence" value="ECO:0007669"/>
    <property type="project" value="InterPro"/>
</dbReference>
<dbReference type="InterPro" id="IPR006501">
    <property type="entry name" value="Pectinesterase_inhib_dom"/>
</dbReference>
<feature type="domain" description="Pectinesterase inhibitor" evidence="5">
    <location>
        <begin position="22"/>
        <end position="163"/>
    </location>
</feature>